<evidence type="ECO:0000313" key="3">
    <source>
        <dbReference type="Proteomes" id="UP001165083"/>
    </source>
</evidence>
<sequence>MLAYSTSWNYSVFESTRLEAFSKQARVWSYKFDSTSIAWRAFASFLKVPEIPKCLSYTSYRPDTYFSGEVAFKMIDALVESVSRVESASKYARFGPVGLTLRTENKFFDRLHHFILPKWFTSITWRTNQALHYSSKLLKTSGIRTVCFPRGQAQTPRFCQELWTNFRRSCAPRDLEGQSVGLLYAHTMQRVRDVQTRFPNLTVDLTFLEGQEDLQISRGGLSSLGYRELDVSTLIRARNCASNNISSACETFYVSEYRYETGLLLSDVVQWYRLVATLRIVGQSYFLIRGFGLMLSCFFIYGSSHPRRNIPIYSSLRKACHLFIKVPKHCVVYGSPFPVLCYVLAHLLDAPFTYQVLEGRFITKVGIFDMPFRHFFSYVVVQMRNVWVYALIWQAVVFVSTSRWLTRNNRLSNGIIGVPAFLMSSISSITLYAQYRSTSFRSTRILNVTQIPSNVGRSWVTVKYLSSFARRGRGNALLGGVIIDIKFLICCVFAIFTAWAFRVLWLQIQPEEKKHRASFWAVLAPTPVPYSAGILWPTASMCVHWRQDLFCIQIEQQRQHSNMILEKKLCTNRFCLRQNRFDGAVIPFGSSFSSHQTKARRLRRKHHPFTEPRSEEITFRFIQHQMECLHRRSDDVEANVAFINAVVMSKPLDS</sequence>
<feature type="transmembrane region" description="Helical" evidence="1">
    <location>
        <begin position="284"/>
        <end position="302"/>
    </location>
</feature>
<evidence type="ECO:0000256" key="1">
    <source>
        <dbReference type="SAM" id="Phobius"/>
    </source>
</evidence>
<keyword evidence="1" id="KW-0812">Transmembrane</keyword>
<dbReference type="OrthoDB" id="66163at2759"/>
<dbReference type="AlphaFoldDB" id="A0A9W6WWS0"/>
<protein>
    <submittedName>
        <fullName evidence="2">Unnamed protein product</fullName>
    </submittedName>
</protein>
<feature type="transmembrane region" description="Helical" evidence="1">
    <location>
        <begin position="476"/>
        <end position="501"/>
    </location>
</feature>
<comment type="caution">
    <text evidence="2">The sequence shown here is derived from an EMBL/GenBank/DDBJ whole genome shotgun (WGS) entry which is preliminary data.</text>
</comment>
<feature type="transmembrane region" description="Helical" evidence="1">
    <location>
        <begin position="411"/>
        <end position="433"/>
    </location>
</feature>
<dbReference type="EMBL" id="BSXW01000353">
    <property type="protein sequence ID" value="GMF19679.1"/>
    <property type="molecule type" value="Genomic_DNA"/>
</dbReference>
<dbReference type="Proteomes" id="UP001165083">
    <property type="component" value="Unassembled WGS sequence"/>
</dbReference>
<evidence type="ECO:0000313" key="2">
    <source>
        <dbReference type="EMBL" id="GMF19679.1"/>
    </source>
</evidence>
<name>A0A9W6WWS0_9STRA</name>
<reference evidence="2" key="1">
    <citation type="submission" date="2023-04" db="EMBL/GenBank/DDBJ databases">
        <title>Phytophthora lilii NBRC 32176.</title>
        <authorList>
            <person name="Ichikawa N."/>
            <person name="Sato H."/>
            <person name="Tonouchi N."/>
        </authorList>
    </citation>
    <scope>NUCLEOTIDE SEQUENCE</scope>
    <source>
        <strain evidence="2">NBRC 32176</strain>
    </source>
</reference>
<organism evidence="2 3">
    <name type="scientific">Phytophthora lilii</name>
    <dbReference type="NCBI Taxonomy" id="2077276"/>
    <lineage>
        <taxon>Eukaryota</taxon>
        <taxon>Sar</taxon>
        <taxon>Stramenopiles</taxon>
        <taxon>Oomycota</taxon>
        <taxon>Peronosporomycetes</taxon>
        <taxon>Peronosporales</taxon>
        <taxon>Peronosporaceae</taxon>
        <taxon>Phytophthora</taxon>
    </lineage>
</organism>
<gene>
    <name evidence="2" type="ORF">Plil01_000755100</name>
</gene>
<accession>A0A9W6WWS0</accession>
<keyword evidence="3" id="KW-1185">Reference proteome</keyword>
<proteinExistence type="predicted"/>
<keyword evidence="1" id="KW-1133">Transmembrane helix</keyword>
<keyword evidence="1" id="KW-0472">Membrane</keyword>